<feature type="domain" description="AAA" evidence="1">
    <location>
        <begin position="20"/>
        <end position="194"/>
    </location>
</feature>
<dbReference type="CDD" id="cd02042">
    <property type="entry name" value="ParAB_family"/>
    <property type="match status" value="1"/>
</dbReference>
<dbReference type="InterPro" id="IPR050678">
    <property type="entry name" value="DNA_Partitioning_ATPase"/>
</dbReference>
<evidence type="ECO:0000313" key="2">
    <source>
        <dbReference type="EMBL" id="ALO28165.1"/>
    </source>
</evidence>
<evidence type="ECO:0000313" key="3">
    <source>
        <dbReference type="Proteomes" id="UP000058857"/>
    </source>
</evidence>
<dbReference type="EMBL" id="CP012029">
    <property type="protein sequence ID" value="ALO28165.1"/>
    <property type="molecule type" value="Genomic_DNA"/>
</dbReference>
<gene>
    <name evidence="2" type="ORF">LBBP_04016</name>
</gene>
<reference evidence="2 3" key="1">
    <citation type="journal article" date="2015" name="PLoS Negl. Trop. Dis.">
        <title>Distribution of Plasmids in Distinct Leptospira Pathogenic Species.</title>
        <authorList>
            <person name="Wang Y."/>
            <person name="Zhuang X."/>
            <person name="Zhong Y."/>
            <person name="Zhang C."/>
            <person name="Zhang Y."/>
            <person name="Zeng L."/>
            <person name="Zhu Y."/>
            <person name="He P."/>
            <person name="Dong K."/>
            <person name="Pal U."/>
            <person name="Guo X."/>
            <person name="Qin J."/>
        </authorList>
    </citation>
    <scope>NUCLEOTIDE SEQUENCE [LARGE SCALE GENOMIC DNA]</scope>
    <source>
        <strain evidence="2 3">56604</strain>
    </source>
</reference>
<accession>A0A0S2IXA9</accession>
<dbReference type="Proteomes" id="UP000058857">
    <property type="component" value="Chromosome 1"/>
</dbReference>
<dbReference type="Gene3D" id="3.40.50.300">
    <property type="entry name" value="P-loop containing nucleotide triphosphate hydrolases"/>
    <property type="match status" value="1"/>
</dbReference>
<dbReference type="SUPFAM" id="SSF52540">
    <property type="entry name" value="P-loop containing nucleoside triphosphate hydrolases"/>
    <property type="match status" value="1"/>
</dbReference>
<dbReference type="PANTHER" id="PTHR13696:SF52">
    <property type="entry name" value="PARA FAMILY PROTEIN CT_582"/>
    <property type="match status" value="1"/>
</dbReference>
<dbReference type="InterPro" id="IPR027417">
    <property type="entry name" value="P-loop_NTPase"/>
</dbReference>
<dbReference type="PATRIC" id="fig|280505.15.peg.3909"/>
<dbReference type="AlphaFoldDB" id="A0A0S2IXA9"/>
<dbReference type="PANTHER" id="PTHR13696">
    <property type="entry name" value="P-LOOP CONTAINING NUCLEOSIDE TRIPHOSPHATE HYDROLASE"/>
    <property type="match status" value="1"/>
</dbReference>
<evidence type="ECO:0000259" key="1">
    <source>
        <dbReference type="Pfam" id="PF13614"/>
    </source>
</evidence>
<dbReference type="Pfam" id="PF13614">
    <property type="entry name" value="AAA_31"/>
    <property type="match status" value="1"/>
</dbReference>
<sequence>MVIQELGRISARRVRAVMGKIVSISNQKGGVGKTTTSINLAANLASIGKKVLIIDMDPQGNSGSGLGIEINTLVKTSYELLLGESSTNECIQRTNVSNLHIIPSNINLSGAEADLLVEDQREYRLKNAVSELRSEYDYILIDCPPSLGVLTINALCAADSVMITLQTEYFALEGLTQLMKIISLVQNQLNPSLELEGVLLTMFDKRTNLANQVAEDVKSYFKDKVYTTIIPRNVKLSEAPSFGQTIMSYDPEGVGAQSYRSLALEVAGKS</sequence>
<dbReference type="FunFam" id="3.40.50.300:FF:000285">
    <property type="entry name" value="Sporulation initiation inhibitor Soj"/>
    <property type="match status" value="1"/>
</dbReference>
<name>A0A0S2IXA9_LEPBO</name>
<dbReference type="InterPro" id="IPR025669">
    <property type="entry name" value="AAA_dom"/>
</dbReference>
<protein>
    <submittedName>
        <fullName evidence="2">Sporulation initiation inhibitor protein Soj</fullName>
    </submittedName>
</protein>
<proteinExistence type="predicted"/>
<organism evidence="2">
    <name type="scientific">Leptospira borgpetersenii serovar Ballum</name>
    <dbReference type="NCBI Taxonomy" id="280505"/>
    <lineage>
        <taxon>Bacteria</taxon>
        <taxon>Pseudomonadati</taxon>
        <taxon>Spirochaetota</taxon>
        <taxon>Spirochaetia</taxon>
        <taxon>Leptospirales</taxon>
        <taxon>Leptospiraceae</taxon>
        <taxon>Leptospira</taxon>
    </lineage>
</organism>